<protein>
    <submittedName>
        <fullName evidence="1">Uncharacterized protein</fullName>
    </submittedName>
</protein>
<organism evidence="2">
    <name type="scientific">Pyrenophora teres f. teres (strain 0-1)</name>
    <name type="common">Barley net blotch fungus</name>
    <name type="synonym">Drechslera teres f. teres</name>
    <dbReference type="NCBI Taxonomy" id="861557"/>
    <lineage>
        <taxon>Eukaryota</taxon>
        <taxon>Fungi</taxon>
        <taxon>Dikarya</taxon>
        <taxon>Ascomycota</taxon>
        <taxon>Pezizomycotina</taxon>
        <taxon>Dothideomycetes</taxon>
        <taxon>Pleosporomycetidae</taxon>
        <taxon>Pleosporales</taxon>
        <taxon>Pleosporineae</taxon>
        <taxon>Pleosporaceae</taxon>
        <taxon>Pyrenophora</taxon>
    </lineage>
</organism>
<evidence type="ECO:0000313" key="1">
    <source>
        <dbReference type="EMBL" id="EFQ91069.1"/>
    </source>
</evidence>
<reference evidence="1 2" key="1">
    <citation type="journal article" date="2010" name="Genome Biol.">
        <title>A first genome assembly of the barley fungal pathogen Pyrenophora teres f. teres.</title>
        <authorList>
            <person name="Ellwood S.R."/>
            <person name="Liu Z."/>
            <person name="Syme R.A."/>
            <person name="Lai Z."/>
            <person name="Hane J.K."/>
            <person name="Keiper F."/>
            <person name="Moffat C.S."/>
            <person name="Oliver R.P."/>
            <person name="Friesen T.L."/>
        </authorList>
    </citation>
    <scope>NUCLEOTIDE SEQUENCE [LARGE SCALE GENOMIC DNA]</scope>
    <source>
        <strain evidence="1 2">0-1</strain>
    </source>
</reference>
<gene>
    <name evidence="1" type="ORF">PTT_12205</name>
</gene>
<dbReference type="EMBL" id="GL534958">
    <property type="protein sequence ID" value="EFQ91069.1"/>
    <property type="molecule type" value="Genomic_DNA"/>
</dbReference>
<dbReference type="Proteomes" id="UP000001067">
    <property type="component" value="Unassembled WGS sequence"/>
</dbReference>
<dbReference type="KEGG" id="pte:PTT_12205"/>
<keyword evidence="2" id="KW-1185">Reference proteome</keyword>
<accession>E3RT89</accession>
<dbReference type="HOGENOM" id="CLU_2759051_0_0_1"/>
<sequence length="70" mass="7787">MAMIGISVMDKVHYAHYAELVLTNAKEGNDVCEAWGQRTGKNGEDRLVDGLDLPRMEDIAGEEGDYEQDD</sequence>
<name>E3RT89_PYRTT</name>
<proteinExistence type="predicted"/>
<evidence type="ECO:0000313" key="2">
    <source>
        <dbReference type="Proteomes" id="UP000001067"/>
    </source>
</evidence>
<dbReference type="AlphaFoldDB" id="E3RT89"/>